<keyword evidence="3 8" id="KW-0132">Cell division</keyword>
<evidence type="ECO:0000256" key="1">
    <source>
        <dbReference type="ARBA" id="ARBA00004401"/>
    </source>
</evidence>
<dbReference type="STRING" id="1817768.A3A87_04045"/>
<evidence type="ECO:0000256" key="6">
    <source>
        <dbReference type="ARBA" id="ARBA00023136"/>
    </source>
</evidence>
<gene>
    <name evidence="8" type="primary">ftsL</name>
    <name evidence="10" type="ORF">A3A87_04045</name>
</gene>
<dbReference type="AlphaFoldDB" id="A0A1F6U5U0"/>
<evidence type="ECO:0000313" key="10">
    <source>
        <dbReference type="EMBL" id="OGI52710.1"/>
    </source>
</evidence>
<evidence type="ECO:0000256" key="3">
    <source>
        <dbReference type="ARBA" id="ARBA00022618"/>
    </source>
</evidence>
<evidence type="ECO:0000256" key="2">
    <source>
        <dbReference type="ARBA" id="ARBA00022475"/>
    </source>
</evidence>
<dbReference type="GO" id="GO:0043093">
    <property type="term" value="P:FtsZ-dependent cytokinesis"/>
    <property type="evidence" value="ECO:0007669"/>
    <property type="project" value="UniProtKB-UniRule"/>
</dbReference>
<dbReference type="GO" id="GO:0005886">
    <property type="term" value="C:plasma membrane"/>
    <property type="evidence" value="ECO:0007669"/>
    <property type="project" value="UniProtKB-SubCell"/>
</dbReference>
<dbReference type="PANTHER" id="PTHR37479:SF1">
    <property type="entry name" value="CELL DIVISION PROTEIN FTSL"/>
    <property type="match status" value="1"/>
</dbReference>
<organism evidence="10 11">
    <name type="scientific">Candidatus Muproteobacteria bacterium RIFCSPLOWO2_01_FULL_60_18</name>
    <dbReference type="NCBI Taxonomy" id="1817768"/>
    <lineage>
        <taxon>Bacteria</taxon>
        <taxon>Pseudomonadati</taxon>
        <taxon>Pseudomonadota</taxon>
        <taxon>Candidatus Muproteobacteria</taxon>
    </lineage>
</organism>
<dbReference type="HAMAP" id="MF_00910">
    <property type="entry name" value="FtsL"/>
    <property type="match status" value="1"/>
</dbReference>
<keyword evidence="7 8" id="KW-0131">Cell cycle</keyword>
<evidence type="ECO:0000256" key="4">
    <source>
        <dbReference type="ARBA" id="ARBA00022692"/>
    </source>
</evidence>
<dbReference type="EMBL" id="MFTC01000009">
    <property type="protein sequence ID" value="OGI52710.1"/>
    <property type="molecule type" value="Genomic_DNA"/>
</dbReference>
<evidence type="ECO:0000256" key="9">
    <source>
        <dbReference type="NCBIfam" id="TIGR02209"/>
    </source>
</evidence>
<sequence>MPRRLIFLFATVIVVSIAVVQTRHESRQLFAQLQTHQAERDALNVEWGKLLLEEGAWSQHRRIELMARSRLDMNTPDAANIHAVRVKPDSAL</sequence>
<evidence type="ECO:0000256" key="8">
    <source>
        <dbReference type="HAMAP-Rule" id="MF_00910"/>
    </source>
</evidence>
<name>A0A1F6U5U0_9PROT</name>
<accession>A0A1F6U5U0</accession>
<evidence type="ECO:0000256" key="5">
    <source>
        <dbReference type="ARBA" id="ARBA00022989"/>
    </source>
</evidence>
<keyword evidence="6 8" id="KW-0472">Membrane</keyword>
<keyword evidence="2 8" id="KW-1003">Cell membrane</keyword>
<proteinExistence type="inferred from homology"/>
<comment type="similarity">
    <text evidence="8">Belongs to the FtsL family.</text>
</comment>
<dbReference type="NCBIfam" id="TIGR02209">
    <property type="entry name" value="ftsL_broad"/>
    <property type="match status" value="1"/>
</dbReference>
<keyword evidence="8" id="KW-0997">Cell inner membrane</keyword>
<keyword evidence="4 8" id="KW-0812">Transmembrane</keyword>
<comment type="subcellular location">
    <subcellularLocation>
        <location evidence="8">Cell inner membrane</location>
        <topology evidence="8">Single-pass type II membrane protein</topology>
    </subcellularLocation>
    <subcellularLocation>
        <location evidence="1">Cell membrane</location>
        <topology evidence="1">Single-pass type II membrane protein</topology>
    </subcellularLocation>
    <text evidence="8">Localizes to the division septum where it forms a ring structure.</text>
</comment>
<comment type="caution">
    <text evidence="10">The sequence shown here is derived from an EMBL/GenBank/DDBJ whole genome shotgun (WGS) entry which is preliminary data.</text>
</comment>
<keyword evidence="5 8" id="KW-1133">Transmembrane helix</keyword>
<comment type="function">
    <text evidence="8">Essential cell division protein.</text>
</comment>
<evidence type="ECO:0000256" key="7">
    <source>
        <dbReference type="ARBA" id="ARBA00023306"/>
    </source>
</evidence>
<protein>
    <recommendedName>
        <fullName evidence="8 9">Cell division protein FtsL</fullName>
    </recommendedName>
</protein>
<dbReference type="GO" id="GO:0032153">
    <property type="term" value="C:cell division site"/>
    <property type="evidence" value="ECO:0007669"/>
    <property type="project" value="UniProtKB-UniRule"/>
</dbReference>
<dbReference type="Pfam" id="PF04999">
    <property type="entry name" value="FtsL"/>
    <property type="match status" value="1"/>
</dbReference>
<evidence type="ECO:0000313" key="11">
    <source>
        <dbReference type="Proteomes" id="UP000179037"/>
    </source>
</evidence>
<reference evidence="10 11" key="1">
    <citation type="journal article" date="2016" name="Nat. Commun.">
        <title>Thousands of microbial genomes shed light on interconnected biogeochemical processes in an aquifer system.</title>
        <authorList>
            <person name="Anantharaman K."/>
            <person name="Brown C.T."/>
            <person name="Hug L.A."/>
            <person name="Sharon I."/>
            <person name="Castelle C.J."/>
            <person name="Probst A.J."/>
            <person name="Thomas B.C."/>
            <person name="Singh A."/>
            <person name="Wilkins M.J."/>
            <person name="Karaoz U."/>
            <person name="Brodie E.L."/>
            <person name="Williams K.H."/>
            <person name="Hubbard S.S."/>
            <person name="Banfield J.F."/>
        </authorList>
    </citation>
    <scope>NUCLEOTIDE SEQUENCE [LARGE SCALE GENOMIC DNA]</scope>
</reference>
<dbReference type="InterPro" id="IPR011922">
    <property type="entry name" value="Cell_div_FtsL"/>
</dbReference>
<dbReference type="PANTHER" id="PTHR37479">
    <property type="entry name" value="CELL DIVISION PROTEIN FTSL"/>
    <property type="match status" value="1"/>
</dbReference>
<dbReference type="Proteomes" id="UP000179037">
    <property type="component" value="Unassembled WGS sequence"/>
</dbReference>